<dbReference type="NCBIfam" id="NF033788">
    <property type="entry name" value="HTH_metalloreg"/>
    <property type="match status" value="1"/>
</dbReference>
<name>A0A4R6QNT9_9BURK</name>
<dbReference type="GO" id="GO:0003677">
    <property type="term" value="F:DNA binding"/>
    <property type="evidence" value="ECO:0007669"/>
    <property type="project" value="UniProtKB-KW"/>
</dbReference>
<dbReference type="InterPro" id="IPR036390">
    <property type="entry name" value="WH_DNA-bd_sf"/>
</dbReference>
<dbReference type="PRINTS" id="PR00778">
    <property type="entry name" value="HTHARSR"/>
</dbReference>
<comment type="caution">
    <text evidence="5">The sequence shown here is derived from an EMBL/GenBank/DDBJ whole genome shotgun (WGS) entry which is preliminary data.</text>
</comment>
<evidence type="ECO:0000256" key="1">
    <source>
        <dbReference type="ARBA" id="ARBA00023015"/>
    </source>
</evidence>
<dbReference type="GO" id="GO:0003700">
    <property type="term" value="F:DNA-binding transcription factor activity"/>
    <property type="evidence" value="ECO:0007669"/>
    <property type="project" value="InterPro"/>
</dbReference>
<organism evidence="5 6">
    <name type="scientific">Roseateles toxinivorans</name>
    <dbReference type="NCBI Taxonomy" id="270368"/>
    <lineage>
        <taxon>Bacteria</taxon>
        <taxon>Pseudomonadati</taxon>
        <taxon>Pseudomonadota</taxon>
        <taxon>Betaproteobacteria</taxon>
        <taxon>Burkholderiales</taxon>
        <taxon>Sphaerotilaceae</taxon>
        <taxon>Roseateles</taxon>
    </lineage>
</organism>
<dbReference type="Proteomes" id="UP000295361">
    <property type="component" value="Unassembled WGS sequence"/>
</dbReference>
<evidence type="ECO:0000256" key="3">
    <source>
        <dbReference type="ARBA" id="ARBA00023163"/>
    </source>
</evidence>
<keyword evidence="2" id="KW-0238">DNA-binding</keyword>
<proteinExistence type="predicted"/>
<dbReference type="SUPFAM" id="SSF46785">
    <property type="entry name" value="Winged helix' DNA-binding domain"/>
    <property type="match status" value="1"/>
</dbReference>
<dbReference type="InterPro" id="IPR051011">
    <property type="entry name" value="Metal_resp_trans_reg"/>
</dbReference>
<dbReference type="PANTHER" id="PTHR43132">
    <property type="entry name" value="ARSENICAL RESISTANCE OPERON REPRESSOR ARSR-RELATED"/>
    <property type="match status" value="1"/>
</dbReference>
<dbReference type="SMART" id="SM00418">
    <property type="entry name" value="HTH_ARSR"/>
    <property type="match status" value="1"/>
</dbReference>
<feature type="domain" description="HTH arsR-type" evidence="4">
    <location>
        <begin position="4"/>
        <end position="98"/>
    </location>
</feature>
<dbReference type="InterPro" id="IPR001845">
    <property type="entry name" value="HTH_ArsR_DNA-bd_dom"/>
</dbReference>
<dbReference type="InParanoid" id="A0A4R6QNT9"/>
<evidence type="ECO:0000313" key="5">
    <source>
        <dbReference type="EMBL" id="TDP64151.1"/>
    </source>
</evidence>
<keyword evidence="1" id="KW-0805">Transcription regulation</keyword>
<dbReference type="Gene3D" id="1.10.10.10">
    <property type="entry name" value="Winged helix-like DNA-binding domain superfamily/Winged helix DNA-binding domain"/>
    <property type="match status" value="1"/>
</dbReference>
<dbReference type="AlphaFoldDB" id="A0A4R6QNT9"/>
<accession>A0A4R6QNT9</accession>
<keyword evidence="3" id="KW-0804">Transcription</keyword>
<dbReference type="InterPro" id="IPR011991">
    <property type="entry name" value="ArsR-like_HTH"/>
</dbReference>
<evidence type="ECO:0000256" key="2">
    <source>
        <dbReference type="ARBA" id="ARBA00023125"/>
    </source>
</evidence>
<dbReference type="PANTHER" id="PTHR43132:SF2">
    <property type="entry name" value="ARSENICAL RESISTANCE OPERON REPRESSOR ARSR-RELATED"/>
    <property type="match status" value="1"/>
</dbReference>
<dbReference type="EMBL" id="SNXS01000004">
    <property type="protein sequence ID" value="TDP64151.1"/>
    <property type="molecule type" value="Genomic_DNA"/>
</dbReference>
<evidence type="ECO:0000259" key="4">
    <source>
        <dbReference type="PROSITE" id="PS50987"/>
    </source>
</evidence>
<keyword evidence="6" id="KW-1185">Reference proteome</keyword>
<dbReference type="RefSeq" id="WP_166652047.1">
    <property type="nucleotide sequence ID" value="NZ_SNXS01000004.1"/>
</dbReference>
<protein>
    <submittedName>
        <fullName evidence="5">ArsR family transcriptional regulator</fullName>
    </submittedName>
</protein>
<reference evidence="5 6" key="1">
    <citation type="submission" date="2019-03" db="EMBL/GenBank/DDBJ databases">
        <title>Genomic Encyclopedia of Type Strains, Phase IV (KMG-IV): sequencing the most valuable type-strain genomes for metagenomic binning, comparative biology and taxonomic classification.</title>
        <authorList>
            <person name="Goeker M."/>
        </authorList>
    </citation>
    <scope>NUCLEOTIDE SEQUENCE [LARGE SCALE GENOMIC DNA]</scope>
    <source>
        <strain evidence="5 6">DSM 16998</strain>
    </source>
</reference>
<dbReference type="Pfam" id="PF01022">
    <property type="entry name" value="HTH_5"/>
    <property type="match status" value="1"/>
</dbReference>
<evidence type="ECO:0000313" key="6">
    <source>
        <dbReference type="Proteomes" id="UP000295361"/>
    </source>
</evidence>
<gene>
    <name evidence="5" type="ORF">DES47_104440</name>
</gene>
<dbReference type="CDD" id="cd00090">
    <property type="entry name" value="HTH_ARSR"/>
    <property type="match status" value="1"/>
</dbReference>
<dbReference type="InterPro" id="IPR036388">
    <property type="entry name" value="WH-like_DNA-bd_sf"/>
</dbReference>
<dbReference type="PROSITE" id="PS50987">
    <property type="entry name" value="HTH_ARSR_2"/>
    <property type="match status" value="1"/>
</dbReference>
<sequence length="105" mass="11405">MQAVGEQVFAAAADLFGLLSTPCRVRILCELCKSERNVGELLALVGGSQPNMSHHLNALYRGGVVRRRRVGAKVFYQLVPGKVDLLCDALRQQRQAACLDQGGQP</sequence>